<reference evidence="2" key="1">
    <citation type="journal article" date="2023" name="Nat. Plants">
        <title>Single-cell RNA sequencing provides a high-resolution roadmap for understanding the multicellular compartmentation of specialized metabolism.</title>
        <authorList>
            <person name="Sun S."/>
            <person name="Shen X."/>
            <person name="Li Y."/>
            <person name="Li Y."/>
            <person name="Wang S."/>
            <person name="Li R."/>
            <person name="Zhang H."/>
            <person name="Shen G."/>
            <person name="Guo B."/>
            <person name="Wei J."/>
            <person name="Xu J."/>
            <person name="St-Pierre B."/>
            <person name="Chen S."/>
            <person name="Sun C."/>
        </authorList>
    </citation>
    <scope>NUCLEOTIDE SEQUENCE [LARGE SCALE GENOMIC DNA]</scope>
</reference>
<name>A0ACC0AMJ4_CATRO</name>
<proteinExistence type="predicted"/>
<organism evidence="1 2">
    <name type="scientific">Catharanthus roseus</name>
    <name type="common">Madagascar periwinkle</name>
    <name type="synonym">Vinca rosea</name>
    <dbReference type="NCBI Taxonomy" id="4058"/>
    <lineage>
        <taxon>Eukaryota</taxon>
        <taxon>Viridiplantae</taxon>
        <taxon>Streptophyta</taxon>
        <taxon>Embryophyta</taxon>
        <taxon>Tracheophyta</taxon>
        <taxon>Spermatophyta</taxon>
        <taxon>Magnoliopsida</taxon>
        <taxon>eudicotyledons</taxon>
        <taxon>Gunneridae</taxon>
        <taxon>Pentapetalae</taxon>
        <taxon>asterids</taxon>
        <taxon>lamiids</taxon>
        <taxon>Gentianales</taxon>
        <taxon>Apocynaceae</taxon>
        <taxon>Rauvolfioideae</taxon>
        <taxon>Vinceae</taxon>
        <taxon>Catharanthinae</taxon>
        <taxon>Catharanthus</taxon>
    </lineage>
</organism>
<keyword evidence="2" id="KW-1185">Reference proteome</keyword>
<evidence type="ECO:0000313" key="1">
    <source>
        <dbReference type="EMBL" id="KAI5661672.1"/>
    </source>
</evidence>
<protein>
    <submittedName>
        <fullName evidence="1">Uncharacterized protein</fullName>
    </submittedName>
</protein>
<sequence>MGEISSRRSLRFLLFFSSISLQFVSGFSDDSSSPKNGTKSDGHASPRSSTGYKVLIICLVTVAVVLLSVFLFKFWQKKKREEQYARLLKLFEEDDELELELGLRD</sequence>
<comment type="caution">
    <text evidence="1">The sequence shown here is derived from an EMBL/GenBank/DDBJ whole genome shotgun (WGS) entry which is preliminary data.</text>
</comment>
<dbReference type="Proteomes" id="UP001060085">
    <property type="component" value="Linkage Group LG05"/>
</dbReference>
<accession>A0ACC0AMJ4</accession>
<gene>
    <name evidence="1" type="ORF">M9H77_20995</name>
</gene>
<evidence type="ECO:0000313" key="2">
    <source>
        <dbReference type="Proteomes" id="UP001060085"/>
    </source>
</evidence>
<dbReference type="EMBL" id="CM044705">
    <property type="protein sequence ID" value="KAI5661672.1"/>
    <property type="molecule type" value="Genomic_DNA"/>
</dbReference>